<dbReference type="Gene3D" id="3.30.70.270">
    <property type="match status" value="1"/>
</dbReference>
<dbReference type="eggNOG" id="KOG0017">
    <property type="taxonomic scope" value="Eukaryota"/>
</dbReference>
<dbReference type="Gene3D" id="3.30.420.10">
    <property type="entry name" value="Ribonuclease H-like superfamily/Ribonuclease H"/>
    <property type="match status" value="1"/>
</dbReference>
<keyword evidence="5" id="KW-0255">Endonuclease</keyword>
<dbReference type="Pfam" id="PF00078">
    <property type="entry name" value="RVT_1"/>
    <property type="match status" value="1"/>
</dbReference>
<dbReference type="Proteomes" id="UP000006038">
    <property type="component" value="Chromosome 6"/>
</dbReference>
<dbReference type="GO" id="GO:0003964">
    <property type="term" value="F:RNA-directed DNA polymerase activity"/>
    <property type="evidence" value="ECO:0007669"/>
    <property type="project" value="UniProtKB-KW"/>
</dbReference>
<dbReference type="PANTHER" id="PTHR48475:SF1">
    <property type="entry name" value="RNASE H TYPE-1 DOMAIN-CONTAINING PROTEIN"/>
    <property type="match status" value="1"/>
</dbReference>
<dbReference type="InterPro" id="IPR036397">
    <property type="entry name" value="RNaseH_sf"/>
</dbReference>
<evidence type="ECO:0000256" key="3">
    <source>
        <dbReference type="ARBA" id="ARBA00022695"/>
    </source>
</evidence>
<dbReference type="STRING" id="4533.J3MCF0"/>
<protein>
    <recommendedName>
        <fullName evidence="1">RNA-directed DNA polymerase</fullName>
        <ecNumber evidence="1">2.7.7.49</ecNumber>
    </recommendedName>
</protein>
<dbReference type="GO" id="GO:0004523">
    <property type="term" value="F:RNA-DNA hybrid ribonuclease activity"/>
    <property type="evidence" value="ECO:0007669"/>
    <property type="project" value="InterPro"/>
</dbReference>
<dbReference type="SUPFAM" id="SSF56672">
    <property type="entry name" value="DNA/RNA polymerases"/>
    <property type="match status" value="1"/>
</dbReference>
<keyword evidence="12" id="KW-1185">Reference proteome</keyword>
<dbReference type="InterPro" id="IPR043502">
    <property type="entry name" value="DNA/RNA_pol_sf"/>
</dbReference>
<dbReference type="InterPro" id="IPR012337">
    <property type="entry name" value="RNaseH-like_sf"/>
</dbReference>
<reference evidence="11" key="2">
    <citation type="submission" date="2013-04" db="UniProtKB">
        <authorList>
            <consortium name="EnsemblPlants"/>
        </authorList>
    </citation>
    <scope>IDENTIFICATION</scope>
</reference>
<dbReference type="Pfam" id="PF17917">
    <property type="entry name" value="RT_RNaseH"/>
    <property type="match status" value="1"/>
</dbReference>
<dbReference type="CDD" id="cd01647">
    <property type="entry name" value="RT_LTR"/>
    <property type="match status" value="1"/>
</dbReference>
<evidence type="ECO:0000256" key="7">
    <source>
        <dbReference type="ARBA" id="ARBA00022918"/>
    </source>
</evidence>
<evidence type="ECO:0000256" key="4">
    <source>
        <dbReference type="ARBA" id="ARBA00022722"/>
    </source>
</evidence>
<dbReference type="CDD" id="cd09274">
    <property type="entry name" value="RNase_HI_RT_Ty3"/>
    <property type="match status" value="1"/>
</dbReference>
<dbReference type="CDD" id="cd00303">
    <property type="entry name" value="retropepsin_like"/>
    <property type="match status" value="1"/>
</dbReference>
<dbReference type="InterPro" id="IPR043128">
    <property type="entry name" value="Rev_trsase/Diguanyl_cyclase"/>
</dbReference>
<dbReference type="EnsemblPlants" id="OB06G16940.1">
    <property type="protein sequence ID" value="OB06G16940.1"/>
    <property type="gene ID" value="OB06G16940"/>
</dbReference>
<sequence length="1373" mass="155895">MQDSFLERFYSTQRTVGITELTQTEQRGNEKATDFINRWRNLSLHCPQPITEQEAVRMCMNNLNPDMAVYLQGVRPLTFEELASKDTDIENYMQFVTRRSKPYSKPIEKSNPRDKPTFKPKQAHAMEATATIPSLHVGGAATRNNEHNNTMAGRRPTLIERQNREYSFPAEEVHDLFAGLRELNLIELPKSKRPEESAKVNEPNFCHYHRILGHTLKDCFVVKNIIQKLIDEGTVDADLLKSFKKSKKMAANIATIEVNSVSSASSNMALPYSQQAMMPKPEFSPMIFSGCGRYGEEQQTYQHRLRTEAYNRWLHSTRPPCWTRQRSQEREQQRRRRSALQRLTINGETLLFPPAIYQNDERRDDDFQEDFDVHAIEIFEEDGEPLYFPGHESPEVDQVQLRSGRQLVDVRPPAPKNPRSKDVASDEVADLPPNVSVKYDVISHLKKIPAMLSVYDALCLSSDLRKAFITVLSFPEDYRVEVSQTEVESTEVLDVTFTDEDLLLGSKKHNRPLLMYGQIDDLSINRIMVDGGSAINLLPLRTLERIGYSRGDLSRSNVVIHGFNQAGQEAMGTISLVLKLASLSTYETFHVIDAATSYNALLGRLWLHENQVVPSTLHQCIKYKDKSGETIRIFADERPFTVAESFYADAKFYIEPVEKIEKTKPVATLEPGIMKGNPSECSSDRKIYQYIPSEQRREDDPIFRIISKSSSNQGIEFPIPLSHLIQRKINEAHNKLRKSSTNTSKNKNKNVTHITLTDERDIFLPISLYDAKVLYMMQKMGYDTLTGPSLCNGWGQLAPFEKILSQAQLKALREGKELKDKKYELGYEVCMTSSMLIDTTAASPQMDDGNQPTVDELEEINIGYNQIKMALEDEELTAFRTPKGIYCYRVMPFGLKNAGATYQRAMTVVLDGLLYEIVECYIDDIVVKSKHREDHLQHLAKVFERLRKHKLKVNPMKCAFGVLSGKFLGFIVTKKGIQIDPTKIEAIVKMPAPVNLHKLKSLQACQNAFNDIKEYLINPHVLSAPVKGRPHILYTAAMPASLGALLAQTNDEGKETALYYLSRTLVGVEYNYPDMENICLALVFAAQKLRHYMLEHTIYLVSRADPLRYILNKMILSGRLAKWAMFLSQFDITFIPQKSIKGQALANFLAAHPIPDNFPIDDDLPGEEVFTTSIADSSWKMYFDGACRRSGAGAGVVFVTPTEDIIPYSFTLTTTISNNAAEYEALIIGLEIALNMGLDTLYVYGDSQLIINQLTGTYTIKKEGLMPYLSRAKQLVAMFTDWNIQHIVRSQNERADALASLAASMALNDDKTLVVQVEERRVLPILTENENKIPSTTMVTNVYEIETGDWRTPFLDYFLHGYLPLEAGERSRF</sequence>
<dbReference type="FunFam" id="3.30.70.270:FF:000003">
    <property type="entry name" value="Transposon Ty3-G Gag-Pol polyprotein"/>
    <property type="match status" value="1"/>
</dbReference>
<evidence type="ECO:0000256" key="2">
    <source>
        <dbReference type="ARBA" id="ARBA00022679"/>
    </source>
</evidence>
<organism evidence="11">
    <name type="scientific">Oryza brachyantha</name>
    <name type="common">malo sina</name>
    <dbReference type="NCBI Taxonomy" id="4533"/>
    <lineage>
        <taxon>Eukaryota</taxon>
        <taxon>Viridiplantae</taxon>
        <taxon>Streptophyta</taxon>
        <taxon>Embryophyta</taxon>
        <taxon>Tracheophyta</taxon>
        <taxon>Spermatophyta</taxon>
        <taxon>Magnoliopsida</taxon>
        <taxon>Liliopsida</taxon>
        <taxon>Poales</taxon>
        <taxon>Poaceae</taxon>
        <taxon>BOP clade</taxon>
        <taxon>Oryzoideae</taxon>
        <taxon>Oryzeae</taxon>
        <taxon>Oryzinae</taxon>
        <taxon>Oryza</taxon>
    </lineage>
</organism>
<keyword evidence="8" id="KW-0233">DNA recombination</keyword>
<evidence type="ECO:0000313" key="11">
    <source>
        <dbReference type="EnsemblPlants" id="OB06G16940.1"/>
    </source>
</evidence>
<dbReference type="Gramene" id="OB06G16940.1">
    <property type="protein sequence ID" value="OB06G16940.1"/>
    <property type="gene ID" value="OB06G16940"/>
</dbReference>
<dbReference type="Gene3D" id="2.40.70.10">
    <property type="entry name" value="Acid Proteases"/>
    <property type="match status" value="1"/>
</dbReference>
<dbReference type="InterPro" id="IPR041373">
    <property type="entry name" value="RT_RNaseH"/>
</dbReference>
<dbReference type="PROSITE" id="PS50879">
    <property type="entry name" value="RNASE_H_1"/>
    <property type="match status" value="1"/>
</dbReference>
<evidence type="ECO:0000259" key="10">
    <source>
        <dbReference type="PROSITE" id="PS50879"/>
    </source>
</evidence>
<feature type="region of interest" description="Disordered" evidence="9">
    <location>
        <begin position="407"/>
        <end position="426"/>
    </location>
</feature>
<name>J3MCF0_ORYBR</name>
<dbReference type="CDD" id="cd09279">
    <property type="entry name" value="RNase_HI_like"/>
    <property type="match status" value="1"/>
</dbReference>
<dbReference type="GO" id="GO:0003676">
    <property type="term" value="F:nucleic acid binding"/>
    <property type="evidence" value="ECO:0007669"/>
    <property type="project" value="InterPro"/>
</dbReference>
<dbReference type="PANTHER" id="PTHR48475">
    <property type="entry name" value="RIBONUCLEASE H"/>
    <property type="match status" value="1"/>
</dbReference>
<evidence type="ECO:0000256" key="6">
    <source>
        <dbReference type="ARBA" id="ARBA00022801"/>
    </source>
</evidence>
<proteinExistence type="predicted"/>
<dbReference type="EC" id="2.7.7.49" evidence="1"/>
<feature type="domain" description="RNase H type-1" evidence="10">
    <location>
        <begin position="1175"/>
        <end position="1304"/>
    </location>
</feature>
<keyword evidence="4" id="KW-0540">Nuclease</keyword>
<dbReference type="InterPro" id="IPR002156">
    <property type="entry name" value="RNaseH_domain"/>
</dbReference>
<evidence type="ECO:0000313" key="12">
    <source>
        <dbReference type="Proteomes" id="UP000006038"/>
    </source>
</evidence>
<keyword evidence="2" id="KW-0808">Transferase</keyword>
<accession>J3MCF0</accession>
<evidence type="ECO:0000256" key="9">
    <source>
        <dbReference type="SAM" id="MobiDB-lite"/>
    </source>
</evidence>
<reference evidence="11" key="1">
    <citation type="journal article" date="2013" name="Nat. Commun.">
        <title>Whole-genome sequencing of Oryza brachyantha reveals mechanisms underlying Oryza genome evolution.</title>
        <authorList>
            <person name="Chen J."/>
            <person name="Huang Q."/>
            <person name="Gao D."/>
            <person name="Wang J."/>
            <person name="Lang Y."/>
            <person name="Liu T."/>
            <person name="Li B."/>
            <person name="Bai Z."/>
            <person name="Luis Goicoechea J."/>
            <person name="Liang C."/>
            <person name="Chen C."/>
            <person name="Zhang W."/>
            <person name="Sun S."/>
            <person name="Liao Y."/>
            <person name="Zhang X."/>
            <person name="Yang L."/>
            <person name="Song C."/>
            <person name="Wang M."/>
            <person name="Shi J."/>
            <person name="Liu G."/>
            <person name="Liu J."/>
            <person name="Zhou H."/>
            <person name="Zhou W."/>
            <person name="Yu Q."/>
            <person name="An N."/>
            <person name="Chen Y."/>
            <person name="Cai Q."/>
            <person name="Wang B."/>
            <person name="Liu B."/>
            <person name="Min J."/>
            <person name="Huang Y."/>
            <person name="Wu H."/>
            <person name="Li Z."/>
            <person name="Zhang Y."/>
            <person name="Yin Y."/>
            <person name="Song W."/>
            <person name="Jiang J."/>
            <person name="Jackson S.A."/>
            <person name="Wing R.A."/>
            <person name="Wang J."/>
            <person name="Chen M."/>
        </authorList>
    </citation>
    <scope>NUCLEOTIDE SEQUENCE [LARGE SCALE GENOMIC DNA]</scope>
    <source>
        <strain evidence="11">cv. IRGC 101232</strain>
    </source>
</reference>
<dbReference type="SUPFAM" id="SSF53098">
    <property type="entry name" value="Ribonuclease H-like"/>
    <property type="match status" value="1"/>
</dbReference>
<dbReference type="InterPro" id="IPR000477">
    <property type="entry name" value="RT_dom"/>
</dbReference>
<evidence type="ECO:0000256" key="5">
    <source>
        <dbReference type="ARBA" id="ARBA00022759"/>
    </source>
</evidence>
<evidence type="ECO:0000256" key="8">
    <source>
        <dbReference type="ARBA" id="ARBA00023172"/>
    </source>
</evidence>
<keyword evidence="7" id="KW-0695">RNA-directed DNA polymerase</keyword>
<dbReference type="Pfam" id="PF13456">
    <property type="entry name" value="RVT_3"/>
    <property type="match status" value="1"/>
</dbReference>
<dbReference type="HOGENOM" id="CLU_256164_0_0_1"/>
<dbReference type="OMA" id="MEATATI"/>
<dbReference type="GO" id="GO:0006310">
    <property type="term" value="P:DNA recombination"/>
    <property type="evidence" value="ECO:0007669"/>
    <property type="project" value="UniProtKB-KW"/>
</dbReference>
<evidence type="ECO:0000256" key="1">
    <source>
        <dbReference type="ARBA" id="ARBA00012493"/>
    </source>
</evidence>
<keyword evidence="6" id="KW-0378">Hydrolase</keyword>
<keyword evidence="3" id="KW-0548">Nucleotidyltransferase</keyword>
<dbReference type="InterPro" id="IPR021109">
    <property type="entry name" value="Peptidase_aspartic_dom_sf"/>
</dbReference>